<gene>
    <name evidence="1" type="primary">AVEN_246315_1</name>
    <name evidence="1" type="ORF">NPIL_122061</name>
</gene>
<evidence type="ECO:0000313" key="1">
    <source>
        <dbReference type="EMBL" id="GFS80430.1"/>
    </source>
</evidence>
<protein>
    <submittedName>
        <fullName evidence="1">Uncharacterized protein</fullName>
    </submittedName>
</protein>
<comment type="caution">
    <text evidence="1">The sequence shown here is derived from an EMBL/GenBank/DDBJ whole genome shotgun (WGS) entry which is preliminary data.</text>
</comment>
<dbReference type="OrthoDB" id="6426469at2759"/>
<evidence type="ECO:0000313" key="2">
    <source>
        <dbReference type="Proteomes" id="UP000887013"/>
    </source>
</evidence>
<dbReference type="PANTHER" id="PTHR47331:SF5">
    <property type="entry name" value="RIBONUCLEASE H"/>
    <property type="match status" value="1"/>
</dbReference>
<keyword evidence="2" id="KW-1185">Reference proteome</keyword>
<organism evidence="1 2">
    <name type="scientific">Nephila pilipes</name>
    <name type="common">Giant wood spider</name>
    <name type="synonym">Nephila maculata</name>
    <dbReference type="NCBI Taxonomy" id="299642"/>
    <lineage>
        <taxon>Eukaryota</taxon>
        <taxon>Metazoa</taxon>
        <taxon>Ecdysozoa</taxon>
        <taxon>Arthropoda</taxon>
        <taxon>Chelicerata</taxon>
        <taxon>Arachnida</taxon>
        <taxon>Araneae</taxon>
        <taxon>Araneomorphae</taxon>
        <taxon>Entelegynae</taxon>
        <taxon>Araneoidea</taxon>
        <taxon>Nephilidae</taxon>
        <taxon>Nephila</taxon>
    </lineage>
</organism>
<dbReference type="EMBL" id="BMAW01002804">
    <property type="protein sequence ID" value="GFS80430.1"/>
    <property type="molecule type" value="Genomic_DNA"/>
</dbReference>
<dbReference type="AlphaFoldDB" id="A0A8X6MVP4"/>
<sequence length="102" mass="11593">MRIPRWLNCNLEIENVSLHFFSDASKLAYSVVAFDRVQIRDYVQVHLVKTKARVAPSGRKETTIARLEILGVTISARLASSIISEFQADDIYFWTDSSTVLC</sequence>
<dbReference type="Pfam" id="PF05380">
    <property type="entry name" value="Peptidase_A17"/>
    <property type="match status" value="1"/>
</dbReference>
<dbReference type="Proteomes" id="UP000887013">
    <property type="component" value="Unassembled WGS sequence"/>
</dbReference>
<proteinExistence type="predicted"/>
<name>A0A8X6MVP4_NEPPI</name>
<dbReference type="PANTHER" id="PTHR47331">
    <property type="entry name" value="PHD-TYPE DOMAIN-CONTAINING PROTEIN"/>
    <property type="match status" value="1"/>
</dbReference>
<dbReference type="InterPro" id="IPR008042">
    <property type="entry name" value="Retrotrans_Pao"/>
</dbReference>
<accession>A0A8X6MVP4</accession>
<reference evidence="1" key="1">
    <citation type="submission" date="2020-08" db="EMBL/GenBank/DDBJ databases">
        <title>Multicomponent nature underlies the extraordinary mechanical properties of spider dragline silk.</title>
        <authorList>
            <person name="Kono N."/>
            <person name="Nakamura H."/>
            <person name="Mori M."/>
            <person name="Yoshida Y."/>
            <person name="Ohtoshi R."/>
            <person name="Malay A.D."/>
            <person name="Moran D.A.P."/>
            <person name="Tomita M."/>
            <person name="Numata K."/>
            <person name="Arakawa K."/>
        </authorList>
    </citation>
    <scope>NUCLEOTIDE SEQUENCE</scope>
</reference>